<dbReference type="Pfam" id="PF07589">
    <property type="entry name" value="PEP-CTERM"/>
    <property type="match status" value="1"/>
</dbReference>
<dbReference type="Pfam" id="PF14339">
    <property type="entry name" value="DUF4394"/>
    <property type="match status" value="1"/>
</dbReference>
<name>A0A5C5VFU5_9BACT</name>
<evidence type="ECO:0000313" key="5">
    <source>
        <dbReference type="Proteomes" id="UP000316714"/>
    </source>
</evidence>
<reference evidence="4 5" key="1">
    <citation type="submission" date="2019-02" db="EMBL/GenBank/DDBJ databases">
        <title>Deep-cultivation of Planctomycetes and their phenomic and genomic characterization uncovers novel biology.</title>
        <authorList>
            <person name="Wiegand S."/>
            <person name="Jogler M."/>
            <person name="Boedeker C."/>
            <person name="Pinto D."/>
            <person name="Vollmers J."/>
            <person name="Rivas-Marin E."/>
            <person name="Kohn T."/>
            <person name="Peeters S.H."/>
            <person name="Heuer A."/>
            <person name="Rast P."/>
            <person name="Oberbeckmann S."/>
            <person name="Bunk B."/>
            <person name="Jeske O."/>
            <person name="Meyerdierks A."/>
            <person name="Storesund J.E."/>
            <person name="Kallscheuer N."/>
            <person name="Luecker S."/>
            <person name="Lage O.M."/>
            <person name="Pohl T."/>
            <person name="Merkel B.J."/>
            <person name="Hornburger P."/>
            <person name="Mueller R.-W."/>
            <person name="Bruemmer F."/>
            <person name="Labrenz M."/>
            <person name="Spormann A.M."/>
            <person name="Op Den Camp H."/>
            <person name="Overmann J."/>
            <person name="Amann R."/>
            <person name="Jetten M.S.M."/>
            <person name="Mascher T."/>
            <person name="Medema M.H."/>
            <person name="Devos D.P."/>
            <person name="Kaster A.-K."/>
            <person name="Ovreas L."/>
            <person name="Rohde M."/>
            <person name="Galperin M.Y."/>
            <person name="Jogler C."/>
        </authorList>
    </citation>
    <scope>NUCLEOTIDE SEQUENCE [LARGE SCALE GENOMIC DNA]</scope>
    <source>
        <strain evidence="4 5">KOR34</strain>
    </source>
</reference>
<evidence type="ECO:0000256" key="1">
    <source>
        <dbReference type="SAM" id="SignalP"/>
    </source>
</evidence>
<protein>
    <recommendedName>
        <fullName evidence="6">DUF4394 domain-containing protein</fullName>
    </recommendedName>
</protein>
<dbReference type="InterPro" id="IPR025507">
    <property type="entry name" value="DUF4394"/>
</dbReference>
<evidence type="ECO:0000313" key="4">
    <source>
        <dbReference type="EMBL" id="TWT36943.1"/>
    </source>
</evidence>
<accession>A0A5C5VFU5</accession>
<dbReference type="Proteomes" id="UP000316714">
    <property type="component" value="Unassembled WGS sequence"/>
</dbReference>
<dbReference type="RefSeq" id="WP_197531275.1">
    <property type="nucleotide sequence ID" value="NZ_SIHJ01000001.1"/>
</dbReference>
<gene>
    <name evidence="4" type="ORF">KOR34_18880</name>
</gene>
<keyword evidence="1" id="KW-0732">Signal</keyword>
<evidence type="ECO:0008006" key="6">
    <source>
        <dbReference type="Google" id="ProtNLM"/>
    </source>
</evidence>
<dbReference type="EMBL" id="SIHJ01000001">
    <property type="protein sequence ID" value="TWT36943.1"/>
    <property type="molecule type" value="Genomic_DNA"/>
</dbReference>
<keyword evidence="5" id="KW-1185">Reference proteome</keyword>
<feature type="chain" id="PRO_5022720444" description="DUF4394 domain-containing protein" evidence="1">
    <location>
        <begin position="24"/>
        <end position="293"/>
    </location>
</feature>
<evidence type="ECO:0000259" key="2">
    <source>
        <dbReference type="Pfam" id="PF07589"/>
    </source>
</evidence>
<feature type="domain" description="Ice-binding protein C-terminal" evidence="2">
    <location>
        <begin position="266"/>
        <end position="291"/>
    </location>
</feature>
<sequence precursor="true">MKQRLALAFIVTATLSIAGSAPAGEIVFGVTDDQTLVSWDSTAPGALLSGSAIMGLQSNERVVGIDFRPATGQLYALGSFSRLYTLDTSTGMASEVGSGPFAPPISGSNFGFDFNPVIDRIRLDSDTNANYVLHPDTGGATVVTDLFYGPGDPNENEDPNVVHASYTNSFAGTTSTQLYGVDTGLDILVTQANSAGTLGTVGSIGTDVTATGGFDISGSTGVGYMAIEDAATSFSTFWTVDLTTGTGTGIGEIGSGIVITAMAVSPVPEPATSLLAVAAIGAVGAVRRTRRNA</sequence>
<comment type="caution">
    <text evidence="4">The sequence shown here is derived from an EMBL/GenBank/DDBJ whole genome shotgun (WGS) entry which is preliminary data.</text>
</comment>
<dbReference type="InterPro" id="IPR013424">
    <property type="entry name" value="Ice-binding_C"/>
</dbReference>
<organism evidence="4 5">
    <name type="scientific">Posidoniimonas corsicana</name>
    <dbReference type="NCBI Taxonomy" id="1938618"/>
    <lineage>
        <taxon>Bacteria</taxon>
        <taxon>Pseudomonadati</taxon>
        <taxon>Planctomycetota</taxon>
        <taxon>Planctomycetia</taxon>
        <taxon>Pirellulales</taxon>
        <taxon>Lacipirellulaceae</taxon>
        <taxon>Posidoniimonas</taxon>
    </lineage>
</organism>
<proteinExistence type="predicted"/>
<feature type="domain" description="DUF4394" evidence="3">
    <location>
        <begin position="35"/>
        <end position="263"/>
    </location>
</feature>
<dbReference type="AlphaFoldDB" id="A0A5C5VFU5"/>
<feature type="signal peptide" evidence="1">
    <location>
        <begin position="1"/>
        <end position="23"/>
    </location>
</feature>
<evidence type="ECO:0000259" key="3">
    <source>
        <dbReference type="Pfam" id="PF14339"/>
    </source>
</evidence>